<accession>A0A0J5FU57</accession>
<dbReference type="Pfam" id="PF03466">
    <property type="entry name" value="LysR_substrate"/>
    <property type="match status" value="1"/>
</dbReference>
<evidence type="ECO:0000256" key="1">
    <source>
        <dbReference type="ARBA" id="ARBA00009437"/>
    </source>
</evidence>
<dbReference type="InterPro" id="IPR058163">
    <property type="entry name" value="LysR-type_TF_proteobact-type"/>
</dbReference>
<name>A0A0J5FU57_9GAMM</name>
<evidence type="ECO:0000313" key="6">
    <source>
        <dbReference type="EMBL" id="KMJ45679.1"/>
    </source>
</evidence>
<dbReference type="GO" id="GO:0043565">
    <property type="term" value="F:sequence-specific DNA binding"/>
    <property type="evidence" value="ECO:0007669"/>
    <property type="project" value="TreeGrafter"/>
</dbReference>
<dbReference type="Proteomes" id="UP000036277">
    <property type="component" value="Unassembled WGS sequence"/>
</dbReference>
<evidence type="ECO:0000256" key="3">
    <source>
        <dbReference type="ARBA" id="ARBA00023125"/>
    </source>
</evidence>
<dbReference type="Gene3D" id="1.10.10.10">
    <property type="entry name" value="Winged helix-like DNA-binding domain superfamily/Winged helix DNA-binding domain"/>
    <property type="match status" value="1"/>
</dbReference>
<sequence length="305" mass="33679">MLNLQRVAMFVAVVEAGSFTSAATTLRQTKAVVSFNIRQLEAELGVSLLLRTTRRLALTQAGEAFYLRSVHLLKETEDIVNDVQFSHRGFGGELRITSTPEYGTTMIIPALVAFGQAHPELSIRHVSSSYHADLISEHFDVAIRLGKLADSSYHAALIDNFSIIPVAAPEWIKNNPIDSLNTLGKAEWVIHTRLQSPLRWQVTGPEQQKIDFSITGPVRFSTDSASALMSFILEGCGVALLPEWLVRPALASGELQHLLPDYHFPSQGVYAVYPNTRHISAKVRALIDFLQGHAQETGLLKTNKL</sequence>
<dbReference type="InterPro" id="IPR036390">
    <property type="entry name" value="WH_DNA-bd_sf"/>
</dbReference>
<dbReference type="PATRIC" id="fig|880157.4.peg.1586"/>
<dbReference type="InterPro" id="IPR036388">
    <property type="entry name" value="WH-like_DNA-bd_sf"/>
</dbReference>
<dbReference type="OrthoDB" id="9786526at2"/>
<dbReference type="SUPFAM" id="SSF46785">
    <property type="entry name" value="Winged helix' DNA-binding domain"/>
    <property type="match status" value="1"/>
</dbReference>
<dbReference type="PROSITE" id="PS50931">
    <property type="entry name" value="HTH_LYSR"/>
    <property type="match status" value="1"/>
</dbReference>
<protein>
    <submittedName>
        <fullName evidence="6">LysR family transcriptional regulator</fullName>
    </submittedName>
</protein>
<dbReference type="RefSeq" id="WP_047962768.1">
    <property type="nucleotide sequence ID" value="NZ_CAWMBG010000042.1"/>
</dbReference>
<dbReference type="GO" id="GO:0006351">
    <property type="term" value="P:DNA-templated transcription"/>
    <property type="evidence" value="ECO:0007669"/>
    <property type="project" value="TreeGrafter"/>
</dbReference>
<dbReference type="GO" id="GO:0003700">
    <property type="term" value="F:DNA-binding transcription factor activity"/>
    <property type="evidence" value="ECO:0007669"/>
    <property type="project" value="InterPro"/>
</dbReference>
<reference evidence="6 7" key="1">
    <citation type="submission" date="2015-06" db="EMBL/GenBank/DDBJ databases">
        <title>Draft Whole-Genome Sequence of the Entomopathogenic Bacterium Xenorhabdus khoisanae.</title>
        <authorList>
            <person name="Naidoo S."/>
            <person name="Featherston J."/>
            <person name="Gray V.M."/>
        </authorList>
    </citation>
    <scope>NUCLEOTIDE SEQUENCE [LARGE SCALE GENOMIC DNA]</scope>
    <source>
        <strain evidence="6 7">MCB</strain>
    </source>
</reference>
<organism evidence="6 7">
    <name type="scientific">Xenorhabdus khoisanae</name>
    <dbReference type="NCBI Taxonomy" id="880157"/>
    <lineage>
        <taxon>Bacteria</taxon>
        <taxon>Pseudomonadati</taxon>
        <taxon>Pseudomonadota</taxon>
        <taxon>Gammaproteobacteria</taxon>
        <taxon>Enterobacterales</taxon>
        <taxon>Morganellaceae</taxon>
        <taxon>Xenorhabdus</taxon>
    </lineage>
</organism>
<dbReference type="FunFam" id="1.10.10.10:FF:000001">
    <property type="entry name" value="LysR family transcriptional regulator"/>
    <property type="match status" value="1"/>
</dbReference>
<comment type="caution">
    <text evidence="6">The sequence shown here is derived from an EMBL/GenBank/DDBJ whole genome shotgun (WGS) entry which is preliminary data.</text>
</comment>
<dbReference type="InterPro" id="IPR005119">
    <property type="entry name" value="LysR_subst-bd"/>
</dbReference>
<evidence type="ECO:0000256" key="4">
    <source>
        <dbReference type="ARBA" id="ARBA00023163"/>
    </source>
</evidence>
<dbReference type="PANTHER" id="PTHR30537:SF66">
    <property type="entry name" value="IRON-REGULATED VIRULENCE REGULATORY PROTEIN IRGB"/>
    <property type="match status" value="1"/>
</dbReference>
<gene>
    <name evidence="6" type="ORF">AB204_07540</name>
</gene>
<comment type="similarity">
    <text evidence="1">Belongs to the LysR transcriptional regulatory family.</text>
</comment>
<keyword evidence="2" id="KW-0805">Transcription regulation</keyword>
<keyword evidence="7" id="KW-1185">Reference proteome</keyword>
<dbReference type="SUPFAM" id="SSF53850">
    <property type="entry name" value="Periplasmic binding protein-like II"/>
    <property type="match status" value="1"/>
</dbReference>
<keyword evidence="4" id="KW-0804">Transcription</keyword>
<evidence type="ECO:0000259" key="5">
    <source>
        <dbReference type="PROSITE" id="PS50931"/>
    </source>
</evidence>
<dbReference type="STRING" id="880157.AB204_07540"/>
<dbReference type="Gene3D" id="3.40.190.290">
    <property type="match status" value="1"/>
</dbReference>
<evidence type="ECO:0000256" key="2">
    <source>
        <dbReference type="ARBA" id="ARBA00023015"/>
    </source>
</evidence>
<dbReference type="CDD" id="cd08422">
    <property type="entry name" value="PBP2_CrgA_like"/>
    <property type="match status" value="1"/>
</dbReference>
<evidence type="ECO:0000313" key="7">
    <source>
        <dbReference type="Proteomes" id="UP000036277"/>
    </source>
</evidence>
<proteinExistence type="inferred from homology"/>
<feature type="domain" description="HTH lysR-type" evidence="5">
    <location>
        <begin position="2"/>
        <end position="59"/>
    </location>
</feature>
<dbReference type="InterPro" id="IPR000847">
    <property type="entry name" value="LysR_HTH_N"/>
</dbReference>
<dbReference type="EMBL" id="LFCV01000042">
    <property type="protein sequence ID" value="KMJ45679.1"/>
    <property type="molecule type" value="Genomic_DNA"/>
</dbReference>
<dbReference type="Pfam" id="PF00126">
    <property type="entry name" value="HTH_1"/>
    <property type="match status" value="1"/>
</dbReference>
<dbReference type="PANTHER" id="PTHR30537">
    <property type="entry name" value="HTH-TYPE TRANSCRIPTIONAL REGULATOR"/>
    <property type="match status" value="1"/>
</dbReference>
<dbReference type="AlphaFoldDB" id="A0A0J5FU57"/>
<keyword evidence="3" id="KW-0238">DNA-binding</keyword>